<evidence type="ECO:0000259" key="2">
    <source>
        <dbReference type="PROSITE" id="PS50943"/>
    </source>
</evidence>
<dbReference type="EMBL" id="WAGX01000002">
    <property type="protein sequence ID" value="KAB1440965.1"/>
    <property type="molecule type" value="Genomic_DNA"/>
</dbReference>
<dbReference type="GO" id="GO:0003677">
    <property type="term" value="F:DNA binding"/>
    <property type="evidence" value="ECO:0007669"/>
    <property type="project" value="UniProtKB-KW"/>
</dbReference>
<dbReference type="RefSeq" id="WP_151140546.1">
    <property type="nucleotide sequence ID" value="NZ_WAGX01000002.1"/>
</dbReference>
<dbReference type="CDD" id="cd00093">
    <property type="entry name" value="HTH_XRE"/>
    <property type="match status" value="1"/>
</dbReference>
<reference evidence="3 4" key="1">
    <citation type="submission" date="2019-09" db="EMBL/GenBank/DDBJ databases">
        <authorList>
            <person name="Valk L.C."/>
        </authorList>
    </citation>
    <scope>NUCLEOTIDE SEQUENCE [LARGE SCALE GENOMIC DNA]</scope>
    <source>
        <strain evidence="3">GalUA</strain>
    </source>
</reference>
<organism evidence="3 4">
    <name type="scientific">Candidatus Galacturonatibacter soehngenii</name>
    <dbReference type="NCBI Taxonomy" id="2307010"/>
    <lineage>
        <taxon>Bacteria</taxon>
        <taxon>Bacillati</taxon>
        <taxon>Bacillota</taxon>
        <taxon>Clostridia</taxon>
        <taxon>Lachnospirales</taxon>
        <taxon>Lachnospiraceae</taxon>
        <taxon>Candidatus Galacturonatibacter</taxon>
    </lineage>
</organism>
<dbReference type="Pfam" id="PF01381">
    <property type="entry name" value="HTH_3"/>
    <property type="match status" value="1"/>
</dbReference>
<proteinExistence type="predicted"/>
<sequence length="155" mass="17713">MSLSLLPLKLIELRKKHNYTQEYVSSYIHISRGGYSQYETGKRVPSSESLLKLAELYNISINQLINPHIISVSDNFLSDSSAAYPATNSIDVYKLKDLGILLLNSSPPLDIQSITQNDINFLSNYKKLSPQDQEDIRLFVSCKYKNQVKRNKKEN</sequence>
<feature type="domain" description="HTH cro/C1-type" evidence="2">
    <location>
        <begin position="10"/>
        <end position="64"/>
    </location>
</feature>
<dbReference type="Gene3D" id="1.10.260.40">
    <property type="entry name" value="lambda repressor-like DNA-binding domains"/>
    <property type="match status" value="1"/>
</dbReference>
<dbReference type="PANTHER" id="PTHR46558:SF4">
    <property type="entry name" value="DNA-BIDING PHAGE PROTEIN"/>
    <property type="match status" value="1"/>
</dbReference>
<dbReference type="SUPFAM" id="SSF47413">
    <property type="entry name" value="lambda repressor-like DNA-binding domains"/>
    <property type="match status" value="1"/>
</dbReference>
<accession>A0A7V7QPE6</accession>
<gene>
    <name evidence="3" type="ORF">F7O84_00330</name>
</gene>
<evidence type="ECO:0000313" key="4">
    <source>
        <dbReference type="Proteomes" id="UP000461768"/>
    </source>
</evidence>
<dbReference type="PROSITE" id="PS50943">
    <property type="entry name" value="HTH_CROC1"/>
    <property type="match status" value="1"/>
</dbReference>
<dbReference type="InterPro" id="IPR001387">
    <property type="entry name" value="Cro/C1-type_HTH"/>
</dbReference>
<keyword evidence="1" id="KW-0238">DNA-binding</keyword>
<dbReference type="AlphaFoldDB" id="A0A7V7QPE6"/>
<comment type="caution">
    <text evidence="3">The sequence shown here is derived from an EMBL/GenBank/DDBJ whole genome shotgun (WGS) entry which is preliminary data.</text>
</comment>
<evidence type="ECO:0000313" key="3">
    <source>
        <dbReference type="EMBL" id="KAB1440965.1"/>
    </source>
</evidence>
<keyword evidence="4" id="KW-1185">Reference proteome</keyword>
<evidence type="ECO:0000256" key="1">
    <source>
        <dbReference type="ARBA" id="ARBA00023125"/>
    </source>
</evidence>
<protein>
    <submittedName>
        <fullName evidence="3">Helix-turn-helix transcriptional regulator</fullName>
    </submittedName>
</protein>
<name>A0A7V7QPE6_9FIRM</name>
<dbReference type="PANTHER" id="PTHR46558">
    <property type="entry name" value="TRACRIPTIONAL REGULATORY PROTEIN-RELATED-RELATED"/>
    <property type="match status" value="1"/>
</dbReference>
<reference evidence="3 4" key="2">
    <citation type="submission" date="2020-02" db="EMBL/GenBank/DDBJ databases">
        <title>Candidatus Galacturonibacter soehngenii shows hetero-acetogenic catabolism of galacturonic acid but lacks a canonical carbon monoxide dehydrogenase/acetyl-CoA synthase complex.</title>
        <authorList>
            <person name="Diender M."/>
            <person name="Stouten G.R."/>
            <person name="Petersen J.F."/>
            <person name="Nielsen P.H."/>
            <person name="Dueholm M.S."/>
            <person name="Pronk J.T."/>
            <person name="Van Loosdrecht M.C.M."/>
        </authorList>
    </citation>
    <scope>NUCLEOTIDE SEQUENCE [LARGE SCALE GENOMIC DNA]</scope>
    <source>
        <strain evidence="3">GalUA</strain>
    </source>
</reference>
<dbReference type="SMART" id="SM00530">
    <property type="entry name" value="HTH_XRE"/>
    <property type="match status" value="1"/>
</dbReference>
<dbReference type="OrthoDB" id="2222263at2"/>
<dbReference type="InterPro" id="IPR010982">
    <property type="entry name" value="Lambda_DNA-bd_dom_sf"/>
</dbReference>
<dbReference type="Proteomes" id="UP000461768">
    <property type="component" value="Unassembled WGS sequence"/>
</dbReference>